<dbReference type="RefSeq" id="WP_093114078.1">
    <property type="nucleotide sequence ID" value="NZ_FNGG01000009.1"/>
</dbReference>
<evidence type="ECO:0000313" key="1">
    <source>
        <dbReference type="EMBL" id="SEF09111.1"/>
    </source>
</evidence>
<organism evidence="1 2">
    <name type="scientific">Salinimicrobium catena</name>
    <dbReference type="NCBI Taxonomy" id="390640"/>
    <lineage>
        <taxon>Bacteria</taxon>
        <taxon>Pseudomonadati</taxon>
        <taxon>Bacteroidota</taxon>
        <taxon>Flavobacteriia</taxon>
        <taxon>Flavobacteriales</taxon>
        <taxon>Flavobacteriaceae</taxon>
        <taxon>Salinimicrobium</taxon>
    </lineage>
</organism>
<dbReference type="AlphaFoldDB" id="A0A1H5P7X0"/>
<name>A0A1H5P7X0_9FLAO</name>
<dbReference type="Proteomes" id="UP000199448">
    <property type="component" value="Unassembled WGS sequence"/>
</dbReference>
<keyword evidence="2" id="KW-1185">Reference proteome</keyword>
<evidence type="ECO:0000313" key="2">
    <source>
        <dbReference type="Proteomes" id="UP000199448"/>
    </source>
</evidence>
<dbReference type="EMBL" id="FNUG01000009">
    <property type="protein sequence ID" value="SEF09111.1"/>
    <property type="molecule type" value="Genomic_DNA"/>
</dbReference>
<gene>
    <name evidence="1" type="ORF">SAMN04488034_10932</name>
</gene>
<dbReference type="OrthoDB" id="6402335at2"/>
<sequence>MKILVTAVLLLVTHFSTCQHKPILDEPGVDKRIELLSIVFRLAGNSEYSSENFKLYTSRIEEYYAPYEDHALIEFAQELREKHGVGYDAVMSMAIHLDDSLNPKVAFTETVPDERWGKENALKFAGLLKRFYSETDSERFFTENQKLYKEISNRFLPVYEHLDLGWYKKFYGKEPNEKFGIVIAPGNGGGNYGRSVDLPNGEREVYAIMGTWKTDTTGMAAYTLESHFPTLLHEFNHSFVNYLLNNDPAPFRKNGEIIYETVKEKMRRGGYGNWQTVLNEALVRAAVIQYMKDHGYAEEEIQKEITEQLNRGFIWIRELVTELEKYDRQRQKYPTLESYYPQLAKAYDHWAGNIDSWAEAADREKARFQSLGEFRNGDTAVDPALASISIHFDKPFAGADFIRPGEDGKEFPDFRNMEYSEDRKTVILDWVLKEDTEYQFILIGLSPQTSAESPNQDVEINFKTK</sequence>
<dbReference type="InterPro" id="IPR032560">
    <property type="entry name" value="DUF4932"/>
</dbReference>
<accession>A0A1H5P7X0</accession>
<evidence type="ECO:0008006" key="3">
    <source>
        <dbReference type="Google" id="ProtNLM"/>
    </source>
</evidence>
<proteinExistence type="predicted"/>
<dbReference type="Pfam" id="PF16286">
    <property type="entry name" value="DUF4932"/>
    <property type="match status" value="1"/>
</dbReference>
<protein>
    <recommendedName>
        <fullName evidence="3">DUF4932 domain-containing protein</fullName>
    </recommendedName>
</protein>
<reference evidence="1 2" key="1">
    <citation type="submission" date="2016-10" db="EMBL/GenBank/DDBJ databases">
        <authorList>
            <person name="de Groot N.N."/>
        </authorList>
    </citation>
    <scope>NUCLEOTIDE SEQUENCE [LARGE SCALE GENOMIC DNA]</scope>
    <source>
        <strain evidence="1 2">DSM 23553</strain>
    </source>
</reference>